<name>A0AAV1B998_VICFA</name>
<evidence type="ECO:0000313" key="2">
    <source>
        <dbReference type="Proteomes" id="UP001157006"/>
    </source>
</evidence>
<gene>
    <name evidence="1" type="ORF">VFH_VI141320</name>
</gene>
<dbReference type="EMBL" id="OX451741">
    <property type="protein sequence ID" value="CAI8618818.1"/>
    <property type="molecule type" value="Genomic_DNA"/>
</dbReference>
<protein>
    <submittedName>
        <fullName evidence="1">Uncharacterized protein</fullName>
    </submittedName>
</protein>
<reference evidence="1 2" key="1">
    <citation type="submission" date="2023-01" db="EMBL/GenBank/DDBJ databases">
        <authorList>
            <person name="Kreplak J."/>
        </authorList>
    </citation>
    <scope>NUCLEOTIDE SEQUENCE [LARGE SCALE GENOMIC DNA]</scope>
</reference>
<dbReference type="AlphaFoldDB" id="A0AAV1B998"/>
<keyword evidence="2" id="KW-1185">Reference proteome</keyword>
<evidence type="ECO:0000313" key="1">
    <source>
        <dbReference type="EMBL" id="CAI8618818.1"/>
    </source>
</evidence>
<proteinExistence type="predicted"/>
<organism evidence="1 2">
    <name type="scientific">Vicia faba</name>
    <name type="common">Broad bean</name>
    <name type="synonym">Faba vulgaris</name>
    <dbReference type="NCBI Taxonomy" id="3906"/>
    <lineage>
        <taxon>Eukaryota</taxon>
        <taxon>Viridiplantae</taxon>
        <taxon>Streptophyta</taxon>
        <taxon>Embryophyta</taxon>
        <taxon>Tracheophyta</taxon>
        <taxon>Spermatophyta</taxon>
        <taxon>Magnoliopsida</taxon>
        <taxon>eudicotyledons</taxon>
        <taxon>Gunneridae</taxon>
        <taxon>Pentapetalae</taxon>
        <taxon>rosids</taxon>
        <taxon>fabids</taxon>
        <taxon>Fabales</taxon>
        <taxon>Fabaceae</taxon>
        <taxon>Papilionoideae</taxon>
        <taxon>50 kb inversion clade</taxon>
        <taxon>NPAAA clade</taxon>
        <taxon>Hologalegina</taxon>
        <taxon>IRL clade</taxon>
        <taxon>Fabeae</taxon>
        <taxon>Vicia</taxon>
    </lineage>
</organism>
<sequence>METSIFSQVDIDADEISHLDEDNLIGHGAHGKVYRITLKKNRMVCEAIRERNAKYEEALERFESVLGTKQEPDEAAVASYNVGCCYSKLNQFGIVHNTTGRCTSSPQHLVSLASEPSLFGGGWEPTTPGEPSL</sequence>
<accession>A0AAV1B998</accession>
<dbReference type="Proteomes" id="UP001157006">
    <property type="component" value="Chromosome 6"/>
</dbReference>